<reference evidence="1 2" key="1">
    <citation type="submission" date="2020-06" db="EMBL/GenBank/DDBJ databases">
        <title>Actinomadura xiongansis sp. nov., isolated from soil of Baiyangdian.</title>
        <authorList>
            <person name="Zhang X."/>
        </authorList>
    </citation>
    <scope>NUCLEOTIDE SEQUENCE [LARGE SCALE GENOMIC DNA]</scope>
    <source>
        <strain evidence="1 2">HBUM206468</strain>
    </source>
</reference>
<dbReference type="InterPro" id="IPR021527">
    <property type="entry name" value="DUF2795"/>
</dbReference>
<name>A0ABR7LYS6_9ACTN</name>
<accession>A0ABR7LYS6</accession>
<gene>
    <name evidence="1" type="ORF">HKK74_31660</name>
</gene>
<sequence length="75" mass="8446">MTSADVSGRAEIARWLQPREFPATRERLVESARGLRAPDPVVRALESLPREHAFQNVQEVWQRLGGGSEDPTHRA</sequence>
<dbReference type="Proteomes" id="UP000805614">
    <property type="component" value="Unassembled WGS sequence"/>
</dbReference>
<keyword evidence="2" id="KW-1185">Reference proteome</keyword>
<dbReference type="EMBL" id="JABVEC010000035">
    <property type="protein sequence ID" value="MBC6470012.1"/>
    <property type="molecule type" value="Genomic_DNA"/>
</dbReference>
<proteinExistence type="predicted"/>
<comment type="caution">
    <text evidence="1">The sequence shown here is derived from an EMBL/GenBank/DDBJ whole genome shotgun (WGS) entry which is preliminary data.</text>
</comment>
<evidence type="ECO:0000313" key="1">
    <source>
        <dbReference type="EMBL" id="MBC6470012.1"/>
    </source>
</evidence>
<dbReference type="Pfam" id="PF11387">
    <property type="entry name" value="DUF2795"/>
    <property type="match status" value="1"/>
</dbReference>
<protein>
    <submittedName>
        <fullName evidence="1">DUF2795 domain-containing protein</fullName>
    </submittedName>
</protein>
<organism evidence="1 2">
    <name type="scientific">Actinomadura alba</name>
    <dbReference type="NCBI Taxonomy" id="406431"/>
    <lineage>
        <taxon>Bacteria</taxon>
        <taxon>Bacillati</taxon>
        <taxon>Actinomycetota</taxon>
        <taxon>Actinomycetes</taxon>
        <taxon>Streptosporangiales</taxon>
        <taxon>Thermomonosporaceae</taxon>
        <taxon>Actinomadura</taxon>
    </lineage>
</organism>
<evidence type="ECO:0000313" key="2">
    <source>
        <dbReference type="Proteomes" id="UP000805614"/>
    </source>
</evidence>